<dbReference type="SUPFAM" id="SSF142019">
    <property type="entry name" value="Nqo1 FMN-binding domain-like"/>
    <property type="match status" value="1"/>
</dbReference>
<dbReference type="InterPro" id="IPR037225">
    <property type="entry name" value="Nuo51_FMN-bd_sf"/>
</dbReference>
<evidence type="ECO:0000256" key="11">
    <source>
        <dbReference type="ARBA" id="ARBA00023027"/>
    </source>
</evidence>
<dbReference type="NCBIfam" id="NF010120">
    <property type="entry name" value="PRK13596.1"/>
    <property type="match status" value="1"/>
</dbReference>
<reference evidence="15 16" key="1">
    <citation type="submission" date="2023-11" db="EMBL/GenBank/DDBJ databases">
        <title>Peredibacter starrii A3.12.</title>
        <authorList>
            <person name="Mitchell R.J."/>
        </authorList>
    </citation>
    <scope>NUCLEOTIDE SEQUENCE [LARGE SCALE GENOMIC DNA]</scope>
    <source>
        <strain evidence="15 16">A3.12</strain>
    </source>
</reference>
<evidence type="ECO:0000313" key="15">
    <source>
        <dbReference type="EMBL" id="WPU66167.1"/>
    </source>
</evidence>
<organism evidence="15 16">
    <name type="scientific">Peredibacter starrii</name>
    <dbReference type="NCBI Taxonomy" id="28202"/>
    <lineage>
        <taxon>Bacteria</taxon>
        <taxon>Pseudomonadati</taxon>
        <taxon>Bdellovibrionota</taxon>
        <taxon>Bacteriovoracia</taxon>
        <taxon>Bacteriovoracales</taxon>
        <taxon>Bacteriovoracaceae</taxon>
        <taxon>Peredibacter</taxon>
    </lineage>
</organism>
<keyword evidence="6 13" id="KW-0288">FMN</keyword>
<dbReference type="NCBIfam" id="TIGR01959">
    <property type="entry name" value="nuoF_fam"/>
    <property type="match status" value="1"/>
</dbReference>
<keyword evidence="16" id="KW-1185">Reference proteome</keyword>
<sequence length="446" mass="48550">MMYNNEHFEPVITPNVDKPNCETIEFYIQHENGYKALEKALKMKPAEVVDEVKKSNLRGRGGAGFPTGMKWSFMPANPVDANGNPKPKYLVCNADEGEPGTFKDRLIFTKTPHRMIEGMIIAGHAISSNKGFIYIRGEWFKEARLMQKAIDDAYAKGFLGKNILGSGFNYDLVIYKGAGAYICGEETALLNSLEGKRGEPRLKPPFPAQVGAYGMPSCVNNVETFAAVPYIIEKGWEKYAKMGTERSGGTRMIGVSGHVNKPGVYELPMNLSINDIIEIAGGMKGGKLKAVIPGGASAPMLRADECNVLTDYDSLAKAGTMAGSGGLIVMNDTVNIVEATYTLLKFYEHESCGQCSQCREGSHWLARMFKRILDGGGTQDDLDYIAKICGNMAGQTICAFADAVTGPALSSVRKFREEFEEMVMKGGLKGIGRTESVSHKMVGAHV</sequence>
<dbReference type="KEGG" id="psti:SOO65_05350"/>
<comment type="cofactor">
    <cofactor evidence="1 13">
        <name>FMN</name>
        <dbReference type="ChEBI" id="CHEBI:58210"/>
    </cofactor>
</comment>
<evidence type="ECO:0000256" key="2">
    <source>
        <dbReference type="ARBA" id="ARBA00001966"/>
    </source>
</evidence>
<keyword evidence="15" id="KW-0560">Oxidoreductase</keyword>
<keyword evidence="9 13" id="KW-0408">Iron</keyword>
<keyword evidence="11 13" id="KW-0520">NAD</keyword>
<evidence type="ECO:0000256" key="13">
    <source>
        <dbReference type="RuleBase" id="RU364066"/>
    </source>
</evidence>
<keyword evidence="4 13" id="KW-0004">4Fe-4S</keyword>
<dbReference type="GO" id="GO:0010181">
    <property type="term" value="F:FMN binding"/>
    <property type="evidence" value="ECO:0007669"/>
    <property type="project" value="InterPro"/>
</dbReference>
<dbReference type="InterPro" id="IPR037207">
    <property type="entry name" value="Nuop51_4Fe4S-bd_sf"/>
</dbReference>
<keyword evidence="13" id="KW-0874">Quinone</keyword>
<dbReference type="PANTHER" id="PTHR43578:SF3">
    <property type="entry name" value="NADH-QUINONE OXIDOREDUCTASE SUBUNIT F"/>
    <property type="match status" value="1"/>
</dbReference>
<dbReference type="GO" id="GO:0008137">
    <property type="term" value="F:NADH dehydrogenase (ubiquinone) activity"/>
    <property type="evidence" value="ECO:0007669"/>
    <property type="project" value="InterPro"/>
</dbReference>
<evidence type="ECO:0000256" key="8">
    <source>
        <dbReference type="ARBA" id="ARBA00022967"/>
    </source>
</evidence>
<dbReference type="InterPro" id="IPR001949">
    <property type="entry name" value="NADH-UbQ_OxRdtase_51kDa_CS"/>
</dbReference>
<accession>A0AAX4HSD5</accession>
<comment type="function">
    <text evidence="13">NDH-1 shuttles electrons from NADH, via FMN and iron-sulfur (Fe-S) centers, to quinones in the respiratory chain.</text>
</comment>
<dbReference type="EC" id="7.1.1.-" evidence="13"/>
<protein>
    <recommendedName>
        <fullName evidence="13">NADH-quinone oxidoreductase subunit F</fullName>
        <ecNumber evidence="13">7.1.1.-</ecNumber>
    </recommendedName>
</protein>
<dbReference type="AlphaFoldDB" id="A0AAX4HSD5"/>
<dbReference type="Gene3D" id="3.10.20.600">
    <property type="match status" value="1"/>
</dbReference>
<evidence type="ECO:0000256" key="10">
    <source>
        <dbReference type="ARBA" id="ARBA00023014"/>
    </source>
</evidence>
<dbReference type="InterPro" id="IPR019575">
    <property type="entry name" value="Nuop51_4Fe4S-bd"/>
</dbReference>
<dbReference type="GO" id="GO:0046872">
    <property type="term" value="F:metal ion binding"/>
    <property type="evidence" value="ECO:0007669"/>
    <property type="project" value="UniProtKB-KW"/>
</dbReference>
<dbReference type="InterPro" id="IPR011538">
    <property type="entry name" value="Nuo51_FMN-bd"/>
</dbReference>
<evidence type="ECO:0000256" key="5">
    <source>
        <dbReference type="ARBA" id="ARBA00022630"/>
    </source>
</evidence>
<dbReference type="EMBL" id="CP139487">
    <property type="protein sequence ID" value="WPU66167.1"/>
    <property type="molecule type" value="Genomic_DNA"/>
</dbReference>
<evidence type="ECO:0000256" key="1">
    <source>
        <dbReference type="ARBA" id="ARBA00001917"/>
    </source>
</evidence>
<evidence type="ECO:0000256" key="7">
    <source>
        <dbReference type="ARBA" id="ARBA00022723"/>
    </source>
</evidence>
<dbReference type="SUPFAM" id="SSF140490">
    <property type="entry name" value="Nqo1C-terminal domain-like"/>
    <property type="match status" value="1"/>
</dbReference>
<dbReference type="GO" id="GO:0048038">
    <property type="term" value="F:quinone binding"/>
    <property type="evidence" value="ECO:0007669"/>
    <property type="project" value="UniProtKB-KW"/>
</dbReference>
<comment type="catalytic activity">
    <reaction evidence="12 13">
        <text>a quinone + NADH + 5 H(+)(in) = a quinol + NAD(+) + 4 H(+)(out)</text>
        <dbReference type="Rhea" id="RHEA:57888"/>
        <dbReference type="ChEBI" id="CHEBI:15378"/>
        <dbReference type="ChEBI" id="CHEBI:24646"/>
        <dbReference type="ChEBI" id="CHEBI:57540"/>
        <dbReference type="ChEBI" id="CHEBI:57945"/>
        <dbReference type="ChEBI" id="CHEBI:132124"/>
    </reaction>
</comment>
<dbReference type="SMART" id="SM00928">
    <property type="entry name" value="NADH_4Fe-4S"/>
    <property type="match status" value="1"/>
</dbReference>
<dbReference type="GO" id="GO:0051287">
    <property type="term" value="F:NAD binding"/>
    <property type="evidence" value="ECO:0007669"/>
    <property type="project" value="UniProtKB-UniRule"/>
</dbReference>
<dbReference type="Gene3D" id="6.10.250.1450">
    <property type="match status" value="1"/>
</dbReference>
<proteinExistence type="inferred from homology"/>
<keyword evidence="8" id="KW-1278">Translocase</keyword>
<dbReference type="RefSeq" id="WP_321398100.1">
    <property type="nucleotide sequence ID" value="NZ_CP139487.1"/>
</dbReference>
<dbReference type="InterPro" id="IPR054765">
    <property type="entry name" value="SLBB_dom"/>
</dbReference>
<keyword evidence="7 13" id="KW-0479">Metal-binding</keyword>
<dbReference type="SUPFAM" id="SSF142984">
    <property type="entry name" value="Nqo1 middle domain-like"/>
    <property type="match status" value="1"/>
</dbReference>
<dbReference type="Gene3D" id="3.40.50.11540">
    <property type="entry name" value="NADH-ubiquinone oxidoreductase 51kDa subunit"/>
    <property type="match status" value="1"/>
</dbReference>
<dbReference type="FunFam" id="1.20.1440.230:FF:000001">
    <property type="entry name" value="Mitochondrial NADH dehydrogenase flavoprotein 1"/>
    <property type="match status" value="1"/>
</dbReference>
<dbReference type="GO" id="GO:0051539">
    <property type="term" value="F:4 iron, 4 sulfur cluster binding"/>
    <property type="evidence" value="ECO:0007669"/>
    <property type="project" value="UniProtKB-UniRule"/>
</dbReference>
<gene>
    <name evidence="15" type="primary">nuoF</name>
    <name evidence="15" type="ORF">SOO65_05350</name>
</gene>
<evidence type="ECO:0000256" key="3">
    <source>
        <dbReference type="ARBA" id="ARBA00007523"/>
    </source>
</evidence>
<dbReference type="PROSITE" id="PS00644">
    <property type="entry name" value="COMPLEX1_51K_1"/>
    <property type="match status" value="1"/>
</dbReference>
<name>A0AAX4HSD5_9BACT</name>
<dbReference type="GO" id="GO:0016491">
    <property type="term" value="F:oxidoreductase activity"/>
    <property type="evidence" value="ECO:0007669"/>
    <property type="project" value="UniProtKB-KW"/>
</dbReference>
<evidence type="ECO:0000259" key="14">
    <source>
        <dbReference type="SMART" id="SM00928"/>
    </source>
</evidence>
<evidence type="ECO:0000256" key="4">
    <source>
        <dbReference type="ARBA" id="ARBA00022485"/>
    </source>
</evidence>
<evidence type="ECO:0000256" key="9">
    <source>
        <dbReference type="ARBA" id="ARBA00023004"/>
    </source>
</evidence>
<keyword evidence="10 13" id="KW-0411">Iron-sulfur</keyword>
<evidence type="ECO:0000256" key="12">
    <source>
        <dbReference type="ARBA" id="ARBA00047712"/>
    </source>
</evidence>
<keyword evidence="5 13" id="KW-0285">Flavoprotein</keyword>
<comment type="cofactor">
    <cofactor evidence="2 13">
        <name>[4Fe-4S] cluster</name>
        <dbReference type="ChEBI" id="CHEBI:49883"/>
    </cofactor>
</comment>
<dbReference type="InterPro" id="IPR011537">
    <property type="entry name" value="NADH-UbQ_OxRdtase_suF"/>
</dbReference>
<evidence type="ECO:0000256" key="6">
    <source>
        <dbReference type="ARBA" id="ARBA00022643"/>
    </source>
</evidence>
<dbReference type="FunFam" id="3.40.50.11540:FF:000001">
    <property type="entry name" value="NADH dehydrogenase [ubiquinone] flavoprotein 1, mitochondrial"/>
    <property type="match status" value="1"/>
</dbReference>
<evidence type="ECO:0000313" key="16">
    <source>
        <dbReference type="Proteomes" id="UP001324634"/>
    </source>
</evidence>
<feature type="domain" description="NADH-ubiquinone oxidoreductase 51kDa subunit iron-sulphur binding" evidence="14">
    <location>
        <begin position="337"/>
        <end position="382"/>
    </location>
</feature>
<comment type="similarity">
    <text evidence="3 13">Belongs to the complex I 51 kDa subunit family.</text>
</comment>
<dbReference type="Pfam" id="PF22461">
    <property type="entry name" value="SLBB_2"/>
    <property type="match status" value="1"/>
</dbReference>
<dbReference type="Pfam" id="PF01512">
    <property type="entry name" value="Complex1_51K"/>
    <property type="match status" value="1"/>
</dbReference>
<dbReference type="PANTHER" id="PTHR43578">
    <property type="entry name" value="NADH-QUINONE OXIDOREDUCTASE SUBUNIT F"/>
    <property type="match status" value="1"/>
</dbReference>
<dbReference type="Pfam" id="PF10589">
    <property type="entry name" value="NADH_4Fe-4S"/>
    <property type="match status" value="1"/>
</dbReference>
<dbReference type="Gene3D" id="1.20.1440.230">
    <property type="entry name" value="NADH-ubiquinone oxidoreductase 51kDa subunit, iron-sulphur binding domain"/>
    <property type="match status" value="1"/>
</dbReference>
<dbReference type="Proteomes" id="UP001324634">
    <property type="component" value="Chromosome"/>
</dbReference>